<dbReference type="Proteomes" id="UP000827872">
    <property type="component" value="Linkage Group LG02"/>
</dbReference>
<proteinExistence type="predicted"/>
<evidence type="ECO:0000313" key="2">
    <source>
        <dbReference type="Proteomes" id="UP000827872"/>
    </source>
</evidence>
<name>A0ACB8G2W7_9SAUR</name>
<organism evidence="1 2">
    <name type="scientific">Sphaerodactylus townsendi</name>
    <dbReference type="NCBI Taxonomy" id="933632"/>
    <lineage>
        <taxon>Eukaryota</taxon>
        <taxon>Metazoa</taxon>
        <taxon>Chordata</taxon>
        <taxon>Craniata</taxon>
        <taxon>Vertebrata</taxon>
        <taxon>Euteleostomi</taxon>
        <taxon>Lepidosauria</taxon>
        <taxon>Squamata</taxon>
        <taxon>Bifurcata</taxon>
        <taxon>Gekkota</taxon>
        <taxon>Sphaerodactylidae</taxon>
        <taxon>Sphaerodactylus</taxon>
    </lineage>
</organism>
<comment type="caution">
    <text evidence="1">The sequence shown here is derived from an EMBL/GenBank/DDBJ whole genome shotgun (WGS) entry which is preliminary data.</text>
</comment>
<keyword evidence="2" id="KW-1185">Reference proteome</keyword>
<dbReference type="EMBL" id="CM037615">
    <property type="protein sequence ID" value="KAH8013865.1"/>
    <property type="molecule type" value="Genomic_DNA"/>
</dbReference>
<protein>
    <submittedName>
        <fullName evidence="1">Uncharacterized protein</fullName>
    </submittedName>
</protein>
<sequence length="772" mass="85160">MLIPSTIQRTSSAPSTAPVVIPTTPVQDCPNADPPRKTNETWMYNNCSIATCEGNNRIVVELPQPVDKITCANRLPPVKINHDDGCTYHYDCTCVCSGWDNSHYETFDGTNYTFHDNCTYVLVQEIVKKHGNFSVLVDNYFCDPANKQSCSRSIIVNYNHMEVILSNQIYNGIRTNKVIFNKETIRTSFSKDGIIVADTGTSMSVEILDIHAFINFNGITFSIQVPFDLFAFNTEGQCGTCSNDQSDDCRLPSGHEASSCSEMASHWKVNDNCEEVIPTPEPTGATTTPSKVTCTTPSPLCELIVSDIFADCHKVLPPKVFYDHCLSEVCQNANDSLTCHSIEMYASLCIDKGFCSEWRSKTQEKCPYHCPKGKVYEACGPVYPATCDNGKLNATEHVAEGCFCPVDQILVNSYTDTCVPDCNFCIGPDGFPKMPGTKWRSNCQECICDQLSVTVQCKAQPCSTPTTSACEKEGFMPISVLTPEDPCCPEIQCICNTSVCSNQKKSCEPGYQLTSILFEGDCCVSFLCEPIPDMCVANGSVYTVGASIPSDSCETCICSHKRDPVSKTNLVECEPIQCDTACSVGYEYHVNAGECCGTCIQVTCTININGTTQMLKPGDIWQPEASNCSHYECEKEEDKLILVNTRRACPIFDPKECSPNEIELTPDGCCKICKPTTNCKVQTNQILVRQNDCISSELVELTYCEGACPSSSMYSSEARAMQHKCTCCQELRSHKKEVSLTCEDGRIINYDYIYVDECQCMTACIPETSAPH</sequence>
<reference evidence="1" key="1">
    <citation type="submission" date="2021-08" db="EMBL/GenBank/DDBJ databases">
        <title>The first chromosome-level gecko genome reveals the dynamic sex chromosomes of Neotropical dwarf geckos (Sphaerodactylidae: Sphaerodactylus).</title>
        <authorList>
            <person name="Pinto B.J."/>
            <person name="Keating S.E."/>
            <person name="Gamble T."/>
        </authorList>
    </citation>
    <scope>NUCLEOTIDE SEQUENCE</scope>
    <source>
        <strain evidence="1">TG3544</strain>
    </source>
</reference>
<evidence type="ECO:0000313" key="1">
    <source>
        <dbReference type="EMBL" id="KAH8013865.1"/>
    </source>
</evidence>
<gene>
    <name evidence="1" type="ORF">K3G42_022867</name>
</gene>
<accession>A0ACB8G2W7</accession>